<sequence length="220" mass="25001">MSAKIKIALADDEILIREGIKNILAQEDDFEVLFDVSNGKELIFHLESNPDNLPDIILMDINMPEYNGVEATKYISNKFTEIDIIALSSYTSESFMKKMLSVGAVCYIPKSITPAEMIHRIKMVYQNGFCYEEFMLSFIKNKYDDKSSILNSEITERELEILKFICLQKSSAEIAEILSISPRTVDGHRNNLLSKTESKNIVGLVVYAIQNRLFVPGIEN</sequence>
<evidence type="ECO:0000259" key="5">
    <source>
        <dbReference type="PROSITE" id="PS50110"/>
    </source>
</evidence>
<evidence type="ECO:0000256" key="2">
    <source>
        <dbReference type="ARBA" id="ARBA00023125"/>
    </source>
</evidence>
<dbReference type="Proteomes" id="UP000184488">
    <property type="component" value="Unassembled WGS sequence"/>
</dbReference>
<dbReference type="InterPro" id="IPR001789">
    <property type="entry name" value="Sig_transdc_resp-reg_receiver"/>
</dbReference>
<feature type="modified residue" description="4-aspartylphosphate" evidence="3">
    <location>
        <position position="60"/>
    </location>
</feature>
<dbReference type="Pfam" id="PF00072">
    <property type="entry name" value="Response_reg"/>
    <property type="match status" value="1"/>
</dbReference>
<dbReference type="AlphaFoldDB" id="A0A1M6FUF7"/>
<evidence type="ECO:0000313" key="6">
    <source>
        <dbReference type="EMBL" id="SHJ01341.1"/>
    </source>
</evidence>
<dbReference type="SMART" id="SM00421">
    <property type="entry name" value="HTH_LUXR"/>
    <property type="match status" value="1"/>
</dbReference>
<feature type="domain" description="Response regulatory" evidence="5">
    <location>
        <begin position="6"/>
        <end position="125"/>
    </location>
</feature>
<dbReference type="EMBL" id="FQZI01000004">
    <property type="protein sequence ID" value="SHJ01341.1"/>
    <property type="molecule type" value="Genomic_DNA"/>
</dbReference>
<dbReference type="InterPro" id="IPR011006">
    <property type="entry name" value="CheY-like_superfamily"/>
</dbReference>
<evidence type="ECO:0000259" key="4">
    <source>
        <dbReference type="PROSITE" id="PS50043"/>
    </source>
</evidence>
<feature type="domain" description="HTH luxR-type" evidence="4">
    <location>
        <begin position="147"/>
        <end position="212"/>
    </location>
</feature>
<dbReference type="InterPro" id="IPR039420">
    <property type="entry name" value="WalR-like"/>
</dbReference>
<dbReference type="PROSITE" id="PS50043">
    <property type="entry name" value="HTH_LUXR_2"/>
    <property type="match status" value="1"/>
</dbReference>
<dbReference type="RefSeq" id="WP_073311663.1">
    <property type="nucleotide sequence ID" value="NZ_FQZI01000004.1"/>
</dbReference>
<keyword evidence="2" id="KW-0238">DNA-binding</keyword>
<dbReference type="GO" id="GO:0006355">
    <property type="term" value="P:regulation of DNA-templated transcription"/>
    <property type="evidence" value="ECO:0007669"/>
    <property type="project" value="InterPro"/>
</dbReference>
<dbReference type="SMART" id="SM00448">
    <property type="entry name" value="REC"/>
    <property type="match status" value="1"/>
</dbReference>
<dbReference type="InterPro" id="IPR058245">
    <property type="entry name" value="NreC/VraR/RcsB-like_REC"/>
</dbReference>
<proteinExistence type="predicted"/>
<gene>
    <name evidence="6" type="ORF">SAMN05444363_2351</name>
</gene>
<organism evidence="6 7">
    <name type="scientific">Flavobacterium terrae</name>
    <dbReference type="NCBI Taxonomy" id="415425"/>
    <lineage>
        <taxon>Bacteria</taxon>
        <taxon>Pseudomonadati</taxon>
        <taxon>Bacteroidota</taxon>
        <taxon>Flavobacteriia</taxon>
        <taxon>Flavobacteriales</taxon>
        <taxon>Flavobacteriaceae</taxon>
        <taxon>Flavobacterium</taxon>
    </lineage>
</organism>
<dbReference type="CDD" id="cd06170">
    <property type="entry name" value="LuxR_C_like"/>
    <property type="match status" value="1"/>
</dbReference>
<name>A0A1M6FUF7_9FLAO</name>
<protein>
    <submittedName>
        <fullName evidence="6">Two component transcriptional regulator, LuxR family</fullName>
    </submittedName>
</protein>
<dbReference type="InterPro" id="IPR000792">
    <property type="entry name" value="Tscrpt_reg_LuxR_C"/>
</dbReference>
<keyword evidence="7" id="KW-1185">Reference proteome</keyword>
<evidence type="ECO:0000313" key="7">
    <source>
        <dbReference type="Proteomes" id="UP000184488"/>
    </source>
</evidence>
<dbReference type="STRING" id="415425.SAMN05444363_2351"/>
<accession>A0A1M6FUF7</accession>
<dbReference type="GO" id="GO:0000160">
    <property type="term" value="P:phosphorelay signal transduction system"/>
    <property type="evidence" value="ECO:0007669"/>
    <property type="project" value="InterPro"/>
</dbReference>
<dbReference type="PANTHER" id="PTHR43214">
    <property type="entry name" value="TWO-COMPONENT RESPONSE REGULATOR"/>
    <property type="match status" value="1"/>
</dbReference>
<dbReference type="GO" id="GO:0003677">
    <property type="term" value="F:DNA binding"/>
    <property type="evidence" value="ECO:0007669"/>
    <property type="project" value="UniProtKB-KW"/>
</dbReference>
<dbReference type="PROSITE" id="PS50110">
    <property type="entry name" value="RESPONSE_REGULATORY"/>
    <property type="match status" value="1"/>
</dbReference>
<dbReference type="OrthoDB" id="9797341at2"/>
<dbReference type="SUPFAM" id="SSF46894">
    <property type="entry name" value="C-terminal effector domain of the bipartite response regulators"/>
    <property type="match status" value="1"/>
</dbReference>
<dbReference type="PANTHER" id="PTHR43214:SF43">
    <property type="entry name" value="TWO-COMPONENT RESPONSE REGULATOR"/>
    <property type="match status" value="1"/>
</dbReference>
<dbReference type="SUPFAM" id="SSF52172">
    <property type="entry name" value="CheY-like"/>
    <property type="match status" value="1"/>
</dbReference>
<evidence type="ECO:0000256" key="1">
    <source>
        <dbReference type="ARBA" id="ARBA00022553"/>
    </source>
</evidence>
<dbReference type="CDD" id="cd17535">
    <property type="entry name" value="REC_NarL-like"/>
    <property type="match status" value="1"/>
</dbReference>
<evidence type="ECO:0000256" key="3">
    <source>
        <dbReference type="PROSITE-ProRule" id="PRU00169"/>
    </source>
</evidence>
<dbReference type="Pfam" id="PF00196">
    <property type="entry name" value="GerE"/>
    <property type="match status" value="1"/>
</dbReference>
<dbReference type="PRINTS" id="PR00038">
    <property type="entry name" value="HTHLUXR"/>
</dbReference>
<reference evidence="7" key="1">
    <citation type="submission" date="2016-11" db="EMBL/GenBank/DDBJ databases">
        <authorList>
            <person name="Varghese N."/>
            <person name="Submissions S."/>
        </authorList>
    </citation>
    <scope>NUCLEOTIDE SEQUENCE [LARGE SCALE GENOMIC DNA]</scope>
    <source>
        <strain evidence="7">DSM 18829</strain>
    </source>
</reference>
<dbReference type="InterPro" id="IPR016032">
    <property type="entry name" value="Sig_transdc_resp-reg_C-effctor"/>
</dbReference>
<dbReference type="Gene3D" id="3.40.50.2300">
    <property type="match status" value="1"/>
</dbReference>
<keyword evidence="1 3" id="KW-0597">Phosphoprotein</keyword>